<reference evidence="1 2" key="1">
    <citation type="submission" date="2018-02" db="EMBL/GenBank/DDBJ databases">
        <title>Genome sequencing of Solimonas sp. HR-BB.</title>
        <authorList>
            <person name="Lee Y."/>
            <person name="Jeon C.O."/>
        </authorList>
    </citation>
    <scope>NUCLEOTIDE SEQUENCE [LARGE SCALE GENOMIC DNA]</scope>
    <source>
        <strain evidence="1 2">HR-BB</strain>
    </source>
</reference>
<dbReference type="EMBL" id="PSNW01000004">
    <property type="protein sequence ID" value="PPE74287.1"/>
    <property type="molecule type" value="Genomic_DNA"/>
</dbReference>
<dbReference type="Proteomes" id="UP000238220">
    <property type="component" value="Unassembled WGS sequence"/>
</dbReference>
<accession>A0A2S5TH69</accession>
<proteinExistence type="predicted"/>
<gene>
    <name evidence="1" type="ORF">C3942_09670</name>
</gene>
<evidence type="ECO:0000313" key="1">
    <source>
        <dbReference type="EMBL" id="PPE74287.1"/>
    </source>
</evidence>
<keyword evidence="2" id="KW-1185">Reference proteome</keyword>
<dbReference type="RefSeq" id="WP_104230175.1">
    <property type="nucleotide sequence ID" value="NZ_PSNW01000004.1"/>
</dbReference>
<name>A0A2S5TH69_9GAMM</name>
<sequence length="101" mass="11193">MGIGDRTLSFSYAERVEFQRVFDLVAERLPAMFQGFWQRWELDEGPPQALVVYADNGSEVLRITRHFTGTYQVAGVTGHGRISYAEVAPSLMAAVQAAGLI</sequence>
<evidence type="ECO:0000313" key="2">
    <source>
        <dbReference type="Proteomes" id="UP000238220"/>
    </source>
</evidence>
<dbReference type="AlphaFoldDB" id="A0A2S5TH69"/>
<organism evidence="1 2">
    <name type="scientific">Solimonas fluminis</name>
    <dbReference type="NCBI Taxonomy" id="2086571"/>
    <lineage>
        <taxon>Bacteria</taxon>
        <taxon>Pseudomonadati</taxon>
        <taxon>Pseudomonadota</taxon>
        <taxon>Gammaproteobacteria</taxon>
        <taxon>Nevskiales</taxon>
        <taxon>Nevskiaceae</taxon>
        <taxon>Solimonas</taxon>
    </lineage>
</organism>
<protein>
    <submittedName>
        <fullName evidence="1">Uncharacterized protein</fullName>
    </submittedName>
</protein>
<comment type="caution">
    <text evidence="1">The sequence shown here is derived from an EMBL/GenBank/DDBJ whole genome shotgun (WGS) entry which is preliminary data.</text>
</comment>